<protein>
    <recommendedName>
        <fullName evidence="9">Histidinol-phosphate aminotransferase</fullName>
        <ecNumber evidence="9">2.6.1.9</ecNumber>
    </recommendedName>
    <alternativeName>
        <fullName evidence="9">Imidazole acetol-phosphate transaminase</fullName>
    </alternativeName>
</protein>
<dbReference type="Proteomes" id="UP000294692">
    <property type="component" value="Unassembled WGS sequence"/>
</dbReference>
<dbReference type="EMBL" id="SMBX01000009">
    <property type="protein sequence ID" value="TCU94522.1"/>
    <property type="molecule type" value="Genomic_DNA"/>
</dbReference>
<evidence type="ECO:0000313" key="12">
    <source>
        <dbReference type="Proteomes" id="UP000294692"/>
    </source>
</evidence>
<dbReference type="PROSITE" id="PS00599">
    <property type="entry name" value="AA_TRANSFER_CLASS_2"/>
    <property type="match status" value="1"/>
</dbReference>
<evidence type="ECO:0000256" key="5">
    <source>
        <dbReference type="ARBA" id="ARBA00022576"/>
    </source>
</evidence>
<dbReference type="PANTHER" id="PTHR43643">
    <property type="entry name" value="HISTIDINOL-PHOSPHATE AMINOTRANSFERASE 2"/>
    <property type="match status" value="1"/>
</dbReference>
<dbReference type="InterPro" id="IPR050106">
    <property type="entry name" value="HistidinolP_aminotransfase"/>
</dbReference>
<keyword evidence="6 9" id="KW-0808">Transferase</keyword>
<comment type="subunit">
    <text evidence="4 9">Homodimer.</text>
</comment>
<evidence type="ECO:0000256" key="6">
    <source>
        <dbReference type="ARBA" id="ARBA00022679"/>
    </source>
</evidence>
<dbReference type="GO" id="GO:0004400">
    <property type="term" value="F:histidinol-phosphate transaminase activity"/>
    <property type="evidence" value="ECO:0007669"/>
    <property type="project" value="UniProtKB-UniRule"/>
</dbReference>
<evidence type="ECO:0000256" key="7">
    <source>
        <dbReference type="ARBA" id="ARBA00022898"/>
    </source>
</evidence>
<dbReference type="InterPro" id="IPR015421">
    <property type="entry name" value="PyrdxlP-dep_Trfase_major"/>
</dbReference>
<gene>
    <name evidence="9" type="primary">hisC</name>
    <name evidence="11" type="ORF">EV686_10975</name>
</gene>
<evidence type="ECO:0000256" key="4">
    <source>
        <dbReference type="ARBA" id="ARBA00011738"/>
    </source>
</evidence>
<keyword evidence="5 9" id="KW-0032">Aminotransferase</keyword>
<sequence>MSRLWSDHVDGLLPYVPGEQPAQPQRLLKLNTNEHPYGPSPRALQAMRDAVNDDLRLYPDYDSSQLCQAIATLHGLRAEQILVGNGSDEVLAHAFNALFLRQGRPLLMPDISYSFYRTYCGLYRIPHKLLPLADDFTIRVEDYIGPHEVVPAGIIFANPNAPTGIALPLEAIAAIASANPDSAVVVDEAYVDFGADSAIALLREHENIAVIHTLSKSRALAGIRVGFIAGNAELIRGVQRVKDSFNSYPLDRVAQAGAMASILDETHFRWACRQVIDERESLAGALRDLGFEVLPSQANFLFARHPRYEGVVIHAALRERGVLVRHFSNPRIAQFLRITVGTPDDSRRLCDSLEAILNEWQQA</sequence>
<dbReference type="EC" id="2.6.1.9" evidence="9"/>
<comment type="pathway">
    <text evidence="2 9">Amino-acid biosynthesis; L-histidine biosynthesis; L-histidine from 5-phospho-alpha-D-ribose 1-diphosphate: step 7/9.</text>
</comment>
<evidence type="ECO:0000256" key="9">
    <source>
        <dbReference type="HAMAP-Rule" id="MF_01023"/>
    </source>
</evidence>
<keyword evidence="9" id="KW-0028">Amino-acid biosynthesis</keyword>
<dbReference type="GO" id="GO:0030170">
    <property type="term" value="F:pyridoxal phosphate binding"/>
    <property type="evidence" value="ECO:0007669"/>
    <property type="project" value="InterPro"/>
</dbReference>
<accession>A0A4R3UTU1</accession>
<comment type="cofactor">
    <cofactor evidence="1 9">
        <name>pyridoxal 5'-phosphate</name>
        <dbReference type="ChEBI" id="CHEBI:597326"/>
    </cofactor>
</comment>
<proteinExistence type="inferred from homology"/>
<organism evidence="11 12">
    <name type="scientific">Paracandidimonas soli</name>
    <dbReference type="NCBI Taxonomy" id="1917182"/>
    <lineage>
        <taxon>Bacteria</taxon>
        <taxon>Pseudomonadati</taxon>
        <taxon>Pseudomonadota</taxon>
        <taxon>Betaproteobacteria</taxon>
        <taxon>Burkholderiales</taxon>
        <taxon>Alcaligenaceae</taxon>
        <taxon>Paracandidimonas</taxon>
    </lineage>
</organism>
<comment type="similarity">
    <text evidence="3 9">Belongs to the class-II pyridoxal-phosphate-dependent aminotransferase family. Histidinol-phosphate aminotransferase subfamily.</text>
</comment>
<dbReference type="Pfam" id="PF00155">
    <property type="entry name" value="Aminotran_1_2"/>
    <property type="match status" value="1"/>
</dbReference>
<evidence type="ECO:0000256" key="2">
    <source>
        <dbReference type="ARBA" id="ARBA00005011"/>
    </source>
</evidence>
<dbReference type="OrthoDB" id="9809616at2"/>
<keyword evidence="12" id="KW-1185">Reference proteome</keyword>
<dbReference type="InterPro" id="IPR004839">
    <property type="entry name" value="Aminotransferase_I/II_large"/>
</dbReference>
<comment type="catalytic activity">
    <reaction evidence="8 9">
        <text>L-histidinol phosphate + 2-oxoglutarate = 3-(imidazol-4-yl)-2-oxopropyl phosphate + L-glutamate</text>
        <dbReference type="Rhea" id="RHEA:23744"/>
        <dbReference type="ChEBI" id="CHEBI:16810"/>
        <dbReference type="ChEBI" id="CHEBI:29985"/>
        <dbReference type="ChEBI" id="CHEBI:57766"/>
        <dbReference type="ChEBI" id="CHEBI:57980"/>
        <dbReference type="EC" id="2.6.1.9"/>
    </reaction>
</comment>
<dbReference type="HAMAP" id="MF_01023">
    <property type="entry name" value="HisC_aminotrans_2"/>
    <property type="match status" value="1"/>
</dbReference>
<keyword evidence="7 9" id="KW-0663">Pyridoxal phosphate</keyword>
<dbReference type="Gene3D" id="3.40.640.10">
    <property type="entry name" value="Type I PLP-dependent aspartate aminotransferase-like (Major domain)"/>
    <property type="match status" value="1"/>
</dbReference>
<evidence type="ECO:0000256" key="1">
    <source>
        <dbReference type="ARBA" id="ARBA00001933"/>
    </source>
</evidence>
<name>A0A4R3UTU1_9BURK</name>
<dbReference type="InterPro" id="IPR015422">
    <property type="entry name" value="PyrdxlP-dep_Trfase_small"/>
</dbReference>
<evidence type="ECO:0000256" key="8">
    <source>
        <dbReference type="ARBA" id="ARBA00047481"/>
    </source>
</evidence>
<dbReference type="SUPFAM" id="SSF53383">
    <property type="entry name" value="PLP-dependent transferases"/>
    <property type="match status" value="1"/>
</dbReference>
<feature type="modified residue" description="N6-(pyridoxal phosphate)lysine" evidence="9">
    <location>
        <position position="216"/>
    </location>
</feature>
<dbReference type="Gene3D" id="3.90.1150.10">
    <property type="entry name" value="Aspartate Aminotransferase, domain 1"/>
    <property type="match status" value="1"/>
</dbReference>
<dbReference type="UniPathway" id="UPA00031">
    <property type="reaction ID" value="UER00012"/>
</dbReference>
<dbReference type="CDD" id="cd00609">
    <property type="entry name" value="AAT_like"/>
    <property type="match status" value="1"/>
</dbReference>
<comment type="caution">
    <text evidence="11">The sequence shown here is derived from an EMBL/GenBank/DDBJ whole genome shotgun (WGS) entry which is preliminary data.</text>
</comment>
<dbReference type="AlphaFoldDB" id="A0A4R3UTU1"/>
<feature type="domain" description="Aminotransferase class I/classII large" evidence="10">
    <location>
        <begin position="27"/>
        <end position="353"/>
    </location>
</feature>
<dbReference type="InterPro" id="IPR001917">
    <property type="entry name" value="Aminotrans_II_pyridoxalP_BS"/>
</dbReference>
<keyword evidence="9" id="KW-0368">Histidine biosynthesis</keyword>
<dbReference type="RefSeq" id="WP_132477818.1">
    <property type="nucleotide sequence ID" value="NZ_JBHRVM010000001.1"/>
</dbReference>
<dbReference type="InterPro" id="IPR015424">
    <property type="entry name" value="PyrdxlP-dep_Trfase"/>
</dbReference>
<evidence type="ECO:0000259" key="10">
    <source>
        <dbReference type="Pfam" id="PF00155"/>
    </source>
</evidence>
<reference evidence="11 12" key="1">
    <citation type="submission" date="2019-03" db="EMBL/GenBank/DDBJ databases">
        <title>Genomic Encyclopedia of Type Strains, Phase IV (KMG-IV): sequencing the most valuable type-strain genomes for metagenomic binning, comparative biology and taxonomic classification.</title>
        <authorList>
            <person name="Goeker M."/>
        </authorList>
    </citation>
    <scope>NUCLEOTIDE SEQUENCE [LARGE SCALE GENOMIC DNA]</scope>
    <source>
        <strain evidence="11 12">DSM 100048</strain>
    </source>
</reference>
<evidence type="ECO:0000313" key="11">
    <source>
        <dbReference type="EMBL" id="TCU94522.1"/>
    </source>
</evidence>
<dbReference type="PANTHER" id="PTHR43643:SF3">
    <property type="entry name" value="HISTIDINOL-PHOSPHATE AMINOTRANSFERASE"/>
    <property type="match status" value="1"/>
</dbReference>
<dbReference type="GO" id="GO:0000105">
    <property type="term" value="P:L-histidine biosynthetic process"/>
    <property type="evidence" value="ECO:0007669"/>
    <property type="project" value="UniProtKB-UniRule"/>
</dbReference>
<dbReference type="InterPro" id="IPR005861">
    <property type="entry name" value="HisP_aminotrans"/>
</dbReference>
<evidence type="ECO:0000256" key="3">
    <source>
        <dbReference type="ARBA" id="ARBA00007970"/>
    </source>
</evidence>